<organism evidence="1 2">
    <name type="scientific">Zalaria obscura</name>
    <dbReference type="NCBI Taxonomy" id="2024903"/>
    <lineage>
        <taxon>Eukaryota</taxon>
        <taxon>Fungi</taxon>
        <taxon>Dikarya</taxon>
        <taxon>Ascomycota</taxon>
        <taxon>Pezizomycotina</taxon>
        <taxon>Dothideomycetes</taxon>
        <taxon>Dothideomycetidae</taxon>
        <taxon>Dothideales</taxon>
        <taxon>Zalariaceae</taxon>
        <taxon>Zalaria</taxon>
    </lineage>
</organism>
<name>A0ACC3SM68_9PEZI</name>
<comment type="caution">
    <text evidence="1">The sequence shown here is derived from an EMBL/GenBank/DDBJ whole genome shotgun (WGS) entry which is preliminary data.</text>
</comment>
<dbReference type="EMBL" id="JAMKPW020000010">
    <property type="protein sequence ID" value="KAK8214834.1"/>
    <property type="molecule type" value="Genomic_DNA"/>
</dbReference>
<reference evidence="1" key="1">
    <citation type="submission" date="2024-02" db="EMBL/GenBank/DDBJ databases">
        <title>Metagenome Assembled Genome of Zalaria obscura JY119.</title>
        <authorList>
            <person name="Vighnesh L."/>
            <person name="Jagadeeshwari U."/>
            <person name="Venkata Ramana C."/>
            <person name="Sasikala C."/>
        </authorList>
    </citation>
    <scope>NUCLEOTIDE SEQUENCE</scope>
    <source>
        <strain evidence="1">JY119</strain>
    </source>
</reference>
<accession>A0ACC3SM68</accession>
<sequence length="103" mass="11086">MTRLDSLGFGSSVLSTGLKLGSHSPRASVGLSAGLPLPWSRYPWDLKAGGKFVTLHADFMVSVSPFPFHCFLGFVCGDAYELGDARTDAMLSCLEIRHAHICV</sequence>
<protein>
    <submittedName>
        <fullName evidence="1">Uncharacterized protein</fullName>
    </submittedName>
</protein>
<evidence type="ECO:0000313" key="2">
    <source>
        <dbReference type="Proteomes" id="UP001320706"/>
    </source>
</evidence>
<dbReference type="Proteomes" id="UP001320706">
    <property type="component" value="Unassembled WGS sequence"/>
</dbReference>
<keyword evidence="2" id="KW-1185">Reference proteome</keyword>
<gene>
    <name evidence="1" type="ORF">M8818_002417</name>
</gene>
<proteinExistence type="predicted"/>
<evidence type="ECO:0000313" key="1">
    <source>
        <dbReference type="EMBL" id="KAK8214834.1"/>
    </source>
</evidence>